<dbReference type="AlphaFoldDB" id="A0A0F8VXU6"/>
<protein>
    <recommendedName>
        <fullName evidence="2">PEFG-CTERM sorting domain-containing protein</fullName>
    </recommendedName>
</protein>
<reference evidence="1" key="1">
    <citation type="journal article" date="2015" name="Nature">
        <title>Complex archaea that bridge the gap between prokaryotes and eukaryotes.</title>
        <authorList>
            <person name="Spang A."/>
            <person name="Saw J.H."/>
            <person name="Jorgensen S.L."/>
            <person name="Zaremba-Niedzwiedzka K."/>
            <person name="Martijn J."/>
            <person name="Lind A.E."/>
            <person name="van Eijk R."/>
            <person name="Schleper C."/>
            <person name="Guy L."/>
            <person name="Ettema T.J."/>
        </authorList>
    </citation>
    <scope>NUCLEOTIDE SEQUENCE</scope>
</reference>
<comment type="caution">
    <text evidence="1">The sequence shown here is derived from an EMBL/GenBank/DDBJ whole genome shotgun (WGS) entry which is preliminary data.</text>
</comment>
<organism evidence="1">
    <name type="scientific">marine sediment metagenome</name>
    <dbReference type="NCBI Taxonomy" id="412755"/>
    <lineage>
        <taxon>unclassified sequences</taxon>
        <taxon>metagenomes</taxon>
        <taxon>ecological metagenomes</taxon>
    </lineage>
</organism>
<dbReference type="EMBL" id="LAZR01068678">
    <property type="protein sequence ID" value="KKK49188.1"/>
    <property type="molecule type" value="Genomic_DNA"/>
</dbReference>
<evidence type="ECO:0000313" key="1">
    <source>
        <dbReference type="EMBL" id="KKK49188.1"/>
    </source>
</evidence>
<name>A0A0F8VXU6_9ZZZZ</name>
<gene>
    <name evidence="1" type="ORF">LCGC14_3137580</name>
</gene>
<accession>A0A0F8VXU6</accession>
<feature type="non-terminal residue" evidence="1">
    <location>
        <position position="272"/>
    </location>
</feature>
<sequence length="272" mass="28485">MNIRTSYVLIAVLAVVGTLSISSAYAALPPACVGCEGDAQMSAEMALLKEVPVSVWTDKITYDHESTIRVDGAVANIRIGTPVTVTVISPTNNIVTIDQLTVDSNGRFSTILNTQGNLWKYDGTYTIRVQYGNQAVSNKALIELTGGLTPSFVTPVPTVKCSPSELSIDGVACVPFSISGGTVTGARANTVDKSIIVSISSTEPGTITLNPSSDVLGGIFMVLVDGEEWDDVEIDGNQVTVEFPAGTEEIEIIGTFVIPEFGAIAALILAVA</sequence>
<proteinExistence type="predicted"/>
<evidence type="ECO:0008006" key="2">
    <source>
        <dbReference type="Google" id="ProtNLM"/>
    </source>
</evidence>